<dbReference type="AlphaFoldDB" id="A0A5D0R494"/>
<comment type="caution">
    <text evidence="2">The sequence shown here is derived from an EMBL/GenBank/DDBJ whole genome shotgun (WGS) entry which is preliminary data.</text>
</comment>
<accession>A0A5D0R494</accession>
<dbReference type="RefSeq" id="WP_148404272.1">
    <property type="nucleotide sequence ID" value="NZ_VSKK01000003.1"/>
</dbReference>
<dbReference type="Proteomes" id="UP000323720">
    <property type="component" value="Unassembled WGS sequence"/>
</dbReference>
<name>A0A5D0R494_9FLAO</name>
<dbReference type="Pfam" id="PF08937">
    <property type="entry name" value="ThsB_TIR"/>
    <property type="match status" value="1"/>
</dbReference>
<gene>
    <name evidence="2" type="ORF">ES674_11930</name>
</gene>
<dbReference type="SUPFAM" id="SSF52206">
    <property type="entry name" value="Hypothetical protein MTH538"/>
    <property type="match status" value="1"/>
</dbReference>
<keyword evidence="3" id="KW-1185">Reference proteome</keyword>
<dbReference type="EMBL" id="VSKK01000003">
    <property type="protein sequence ID" value="TYB76293.1"/>
    <property type="molecule type" value="Genomic_DNA"/>
</dbReference>
<sequence length="155" mass="17945">MKGILKLIIGGITTKLVVDHFNKNNEIPQRRIFISHSWKKGSDDYNQLINKLLDTNIPFYNHSIPVDRAFDENRKMELEKIFRKKMINCSKIFVLATRGIKNDTFVMTEIKIAKSLKKEIIAVKPYGQNGIPTFIRKNSNKIISNNINSIKEALR</sequence>
<evidence type="ECO:0000259" key="1">
    <source>
        <dbReference type="Pfam" id="PF08937"/>
    </source>
</evidence>
<proteinExistence type="predicted"/>
<dbReference type="InterPro" id="IPR015032">
    <property type="entry name" value="ThsB__TIR-like_domain"/>
</dbReference>
<dbReference type="InterPro" id="IPR036490">
    <property type="entry name" value="ThsB_TIR-like_sf"/>
</dbReference>
<dbReference type="Gene3D" id="3.40.50.9200">
    <property type="entry name" value="Hypothetical protein MTH538"/>
    <property type="match status" value="1"/>
</dbReference>
<protein>
    <recommendedName>
        <fullName evidence="1">Thoeris protein ThsB TIR-like domain-containing protein</fullName>
    </recommendedName>
</protein>
<feature type="domain" description="Thoeris protein ThsB TIR-like" evidence="1">
    <location>
        <begin position="33"/>
        <end position="128"/>
    </location>
</feature>
<evidence type="ECO:0000313" key="2">
    <source>
        <dbReference type="EMBL" id="TYB76293.1"/>
    </source>
</evidence>
<organism evidence="2 3">
    <name type="scientific">Bizionia myxarmorum</name>
    <dbReference type="NCBI Taxonomy" id="291186"/>
    <lineage>
        <taxon>Bacteria</taxon>
        <taxon>Pseudomonadati</taxon>
        <taxon>Bacteroidota</taxon>
        <taxon>Flavobacteriia</taxon>
        <taxon>Flavobacteriales</taxon>
        <taxon>Flavobacteriaceae</taxon>
        <taxon>Bizionia</taxon>
    </lineage>
</organism>
<dbReference type="OrthoDB" id="1449805at2"/>
<reference evidence="2 3" key="1">
    <citation type="submission" date="2019-08" db="EMBL/GenBank/DDBJ databases">
        <title>Genomes of Antarctic Bizionia species.</title>
        <authorList>
            <person name="Bowman J.P."/>
        </authorList>
    </citation>
    <scope>NUCLEOTIDE SEQUENCE [LARGE SCALE GENOMIC DNA]</scope>
    <source>
        <strain evidence="2 3">ADA-4</strain>
    </source>
</reference>
<evidence type="ECO:0000313" key="3">
    <source>
        <dbReference type="Proteomes" id="UP000323720"/>
    </source>
</evidence>